<dbReference type="GO" id="GO:0005739">
    <property type="term" value="C:mitochondrion"/>
    <property type="evidence" value="ECO:0007669"/>
    <property type="project" value="TreeGrafter"/>
</dbReference>
<evidence type="ECO:0000256" key="3">
    <source>
        <dbReference type="ARBA" id="ARBA00022692"/>
    </source>
</evidence>
<evidence type="ECO:0000256" key="4">
    <source>
        <dbReference type="ARBA" id="ARBA00022989"/>
    </source>
</evidence>
<gene>
    <name evidence="7" type="primary">SYM1</name>
    <name evidence="7" type="ORF">LTR05_000622</name>
</gene>
<reference evidence="7 8" key="1">
    <citation type="submission" date="2023-08" db="EMBL/GenBank/DDBJ databases">
        <title>Black Yeasts Isolated from many extreme environments.</title>
        <authorList>
            <person name="Coleine C."/>
            <person name="Stajich J.E."/>
            <person name="Selbmann L."/>
        </authorList>
    </citation>
    <scope>NUCLEOTIDE SEQUENCE [LARGE SCALE GENOMIC DNA]</scope>
    <source>
        <strain evidence="7 8">CCFEE 5910</strain>
    </source>
</reference>
<comment type="subcellular location">
    <subcellularLocation>
        <location evidence="1">Membrane</location>
        <topology evidence="1">Multi-pass membrane protein</topology>
    </subcellularLocation>
</comment>
<evidence type="ECO:0000256" key="5">
    <source>
        <dbReference type="ARBA" id="ARBA00023136"/>
    </source>
</evidence>
<comment type="similarity">
    <text evidence="2 6">Belongs to the peroxisomal membrane protein PXMP2/4 family.</text>
</comment>
<dbReference type="Proteomes" id="UP001309876">
    <property type="component" value="Unassembled WGS sequence"/>
</dbReference>
<dbReference type="AlphaFoldDB" id="A0AAN7Y9R7"/>
<keyword evidence="4" id="KW-1133">Transmembrane helix</keyword>
<accession>A0AAN7Y9R7</accession>
<comment type="caution">
    <text evidence="7">The sequence shown here is derived from an EMBL/GenBank/DDBJ whole genome shotgun (WGS) entry which is preliminary data.</text>
</comment>
<dbReference type="InterPro" id="IPR007248">
    <property type="entry name" value="Mpv17_PMP22"/>
</dbReference>
<protein>
    <submittedName>
        <fullName evidence="7">Protein required for ethanol metabolism</fullName>
    </submittedName>
</protein>
<organism evidence="7 8">
    <name type="scientific">Lithohypha guttulata</name>
    <dbReference type="NCBI Taxonomy" id="1690604"/>
    <lineage>
        <taxon>Eukaryota</taxon>
        <taxon>Fungi</taxon>
        <taxon>Dikarya</taxon>
        <taxon>Ascomycota</taxon>
        <taxon>Pezizomycotina</taxon>
        <taxon>Eurotiomycetes</taxon>
        <taxon>Chaetothyriomycetidae</taxon>
        <taxon>Chaetothyriales</taxon>
        <taxon>Trichomeriaceae</taxon>
        <taxon>Lithohypha</taxon>
    </lineage>
</organism>
<dbReference type="RefSeq" id="XP_064754029.1">
    <property type="nucleotide sequence ID" value="XM_064900717.1"/>
</dbReference>
<evidence type="ECO:0000256" key="6">
    <source>
        <dbReference type="RuleBase" id="RU363053"/>
    </source>
</evidence>
<keyword evidence="5" id="KW-0472">Membrane</keyword>
<evidence type="ECO:0000256" key="1">
    <source>
        <dbReference type="ARBA" id="ARBA00004141"/>
    </source>
</evidence>
<name>A0AAN7Y9R7_9EURO</name>
<keyword evidence="3" id="KW-0812">Transmembrane</keyword>
<dbReference type="PANTHER" id="PTHR11266:SF17">
    <property type="entry name" value="PROTEIN MPV17"/>
    <property type="match status" value="1"/>
</dbReference>
<keyword evidence="8" id="KW-1185">Reference proteome</keyword>
<evidence type="ECO:0000313" key="7">
    <source>
        <dbReference type="EMBL" id="KAK5090450.1"/>
    </source>
</evidence>
<dbReference type="EMBL" id="JAVRRJ010000001">
    <property type="protein sequence ID" value="KAK5090450.1"/>
    <property type="molecule type" value="Genomic_DNA"/>
</dbReference>
<dbReference type="GeneID" id="90026055"/>
<evidence type="ECO:0000256" key="2">
    <source>
        <dbReference type="ARBA" id="ARBA00006824"/>
    </source>
</evidence>
<proteinExistence type="inferred from homology"/>
<dbReference type="GO" id="GO:0016020">
    <property type="term" value="C:membrane"/>
    <property type="evidence" value="ECO:0007669"/>
    <property type="project" value="UniProtKB-SubCell"/>
</dbReference>
<evidence type="ECO:0000313" key="8">
    <source>
        <dbReference type="Proteomes" id="UP001309876"/>
    </source>
</evidence>
<dbReference type="PANTHER" id="PTHR11266">
    <property type="entry name" value="PEROXISOMAL MEMBRANE PROTEIN 2, PXMP2 MPV17"/>
    <property type="match status" value="1"/>
</dbReference>
<dbReference type="Pfam" id="PF04117">
    <property type="entry name" value="Mpv17_PMP22"/>
    <property type="match status" value="1"/>
</dbReference>
<sequence>MVLRWYQAKLAQRPLLTQAVTTAVLFGAGDGLAQQAVERKGLQKHDLQRTARMAAYGGLVFGPAATKWYQFLQKNVNLGSKTTTTIARVAADQLVFATTNMAIFLSTMAYLEGESPRKRLEKAYLPGLKANWAIWPAVQGVNFTVVPLEHRVLVVNIVSLGWNCYLSYLNAGSGS</sequence>